<evidence type="ECO:0000256" key="7">
    <source>
        <dbReference type="ARBA" id="ARBA00022679"/>
    </source>
</evidence>
<organism evidence="14 15">
    <name type="scientific">Salix dunnii</name>
    <dbReference type="NCBI Taxonomy" id="1413687"/>
    <lineage>
        <taxon>Eukaryota</taxon>
        <taxon>Viridiplantae</taxon>
        <taxon>Streptophyta</taxon>
        <taxon>Embryophyta</taxon>
        <taxon>Tracheophyta</taxon>
        <taxon>Spermatophyta</taxon>
        <taxon>Magnoliopsida</taxon>
        <taxon>eudicotyledons</taxon>
        <taxon>Gunneridae</taxon>
        <taxon>Pentapetalae</taxon>
        <taxon>rosids</taxon>
        <taxon>fabids</taxon>
        <taxon>Malpighiales</taxon>
        <taxon>Salicaceae</taxon>
        <taxon>Saliceae</taxon>
        <taxon>Salix</taxon>
    </lineage>
</organism>
<dbReference type="GO" id="GO:0008878">
    <property type="term" value="F:glucose-1-phosphate adenylyltransferase activity"/>
    <property type="evidence" value="ECO:0007669"/>
    <property type="project" value="InterPro"/>
</dbReference>
<dbReference type="Pfam" id="PF00483">
    <property type="entry name" value="NTP_transferase"/>
    <property type="match status" value="1"/>
</dbReference>
<dbReference type="Gene3D" id="3.40.50.960">
    <property type="entry name" value="Lumazine/riboflavin synthase"/>
    <property type="match status" value="1"/>
</dbReference>
<comment type="catalytic activity">
    <reaction evidence="10">
        <text>(2S)-2-hydroxy-3-oxobutyl phosphate + 5-amino-6-(D-ribitylamino)uracil = 6,7-dimethyl-8-(1-D-ribityl)lumazine + phosphate + 2 H2O + H(+)</text>
        <dbReference type="Rhea" id="RHEA:26152"/>
        <dbReference type="ChEBI" id="CHEBI:15377"/>
        <dbReference type="ChEBI" id="CHEBI:15378"/>
        <dbReference type="ChEBI" id="CHEBI:15934"/>
        <dbReference type="ChEBI" id="CHEBI:43474"/>
        <dbReference type="ChEBI" id="CHEBI:58201"/>
        <dbReference type="ChEBI" id="CHEBI:58830"/>
        <dbReference type="EC" id="2.5.1.78"/>
    </reaction>
</comment>
<dbReference type="EMBL" id="JADGMS010000017">
    <property type="protein sequence ID" value="KAF9663114.1"/>
    <property type="molecule type" value="Genomic_DNA"/>
</dbReference>
<feature type="domain" description="Nucleotidyl transferase" evidence="13">
    <location>
        <begin position="293"/>
        <end position="416"/>
    </location>
</feature>
<name>A0A835J6U9_9ROSI</name>
<evidence type="ECO:0000259" key="13">
    <source>
        <dbReference type="Pfam" id="PF00483"/>
    </source>
</evidence>
<dbReference type="PANTHER" id="PTHR43523:SF17">
    <property type="entry name" value="INACTIVE GLUCOSE-1-PHOSPHATE ADENYLYLTRANSFERASE SMALL SUBUNIT 2, CHLOROPLASTIC"/>
    <property type="match status" value="1"/>
</dbReference>
<dbReference type="CDD" id="cd09209">
    <property type="entry name" value="Lumazine_synthase-I"/>
    <property type="match status" value="1"/>
</dbReference>
<dbReference type="InterPro" id="IPR005835">
    <property type="entry name" value="NTP_transferase_dom"/>
</dbReference>
<dbReference type="AlphaFoldDB" id="A0A835J6U9"/>
<comment type="similarity">
    <text evidence="3">Belongs to the bacterial/plant glucose-1-phosphate adenylyltransferase family.</text>
</comment>
<evidence type="ECO:0000256" key="11">
    <source>
        <dbReference type="ARBA" id="ARBA00063688"/>
    </source>
</evidence>
<keyword evidence="15" id="KW-1185">Reference proteome</keyword>
<dbReference type="GO" id="GO:0009349">
    <property type="term" value="C:riboflavin synthase complex"/>
    <property type="evidence" value="ECO:0007669"/>
    <property type="project" value="InterPro"/>
</dbReference>
<dbReference type="SUPFAM" id="SSF53448">
    <property type="entry name" value="Nucleotide-diphospho-sugar transferases"/>
    <property type="match status" value="1"/>
</dbReference>
<keyword evidence="7" id="KW-0808">Transferase</keyword>
<sequence length="533" mass="58544">MALVSVSRKAFLSNCIHFHHQNRSFLTLDQKPTQLSFSSSSSIVMKDHLFVVLTSRLSGFGTSSIGVERKERSPIVETAAVKHLEGSVTRTEGLRFAVVVARFNEIITRPLLEGAVATFKKYSVKEEDIDVVWVPGSFEIGIVAERLGKSGKYHAVVCIGAVVRGDTTHYDAVANSAASGVLSAGLKSGVPCIFGVLTCEDMEQAINRAGGKSGNKGAEAALTAIEMASLFEHYLNTPSLNGLIVVENTSTFSDVSLPSLFISNSQQPQHPISSLPPVNQSVATIVFGDESESRLYPLTKRRSEGAIPIGANYRIVDAVISNCISSNINKIYALTQYNSTSLNSHLAYAGLGLGKDGFVEVIAAYQSPKKQGWFQGTADAMRRCSWILEEYPVFKFLVLPGHHLYRMDYQKRVEARRITEFDVKSERAVQSPQAFNDNAYRELSSMGIYLVNRDIMSKSLHEYFPEANEFGTEVIHGGISTGMKVRLELWEDMGSIAAFYQANMECIKRLNMGYKAVIFLPGRMVVHHASLSA</sequence>
<dbReference type="InterPro" id="IPR002180">
    <property type="entry name" value="LS/RS"/>
</dbReference>
<dbReference type="UniPathway" id="UPA00275">
    <property type="reaction ID" value="UER00404"/>
</dbReference>
<dbReference type="InterPro" id="IPR036467">
    <property type="entry name" value="LS/RS_sf"/>
</dbReference>
<keyword evidence="6" id="KW-0686">Riboflavin biosynthesis</keyword>
<evidence type="ECO:0000313" key="15">
    <source>
        <dbReference type="Proteomes" id="UP000657918"/>
    </source>
</evidence>
<dbReference type="HAMAP" id="MF_00178">
    <property type="entry name" value="Lumazine_synth"/>
    <property type="match status" value="1"/>
</dbReference>
<evidence type="ECO:0000256" key="4">
    <source>
        <dbReference type="ARBA" id="ARBA00011680"/>
    </source>
</evidence>
<dbReference type="GO" id="GO:0005524">
    <property type="term" value="F:ATP binding"/>
    <property type="evidence" value="ECO:0007669"/>
    <property type="project" value="UniProtKB-KW"/>
</dbReference>
<dbReference type="Pfam" id="PF00885">
    <property type="entry name" value="DMRL_synthase"/>
    <property type="match status" value="1"/>
</dbReference>
<dbReference type="GO" id="GO:0000906">
    <property type="term" value="F:6,7-dimethyl-8-ribityllumazine synthase activity"/>
    <property type="evidence" value="ECO:0007669"/>
    <property type="project" value="UniProtKB-EC"/>
</dbReference>
<comment type="subunit">
    <text evidence="4">Heterotetramer.</text>
</comment>
<dbReference type="GO" id="GO:0009231">
    <property type="term" value="P:riboflavin biosynthetic process"/>
    <property type="evidence" value="ECO:0007669"/>
    <property type="project" value="UniProtKB-UniPathway"/>
</dbReference>
<evidence type="ECO:0000256" key="12">
    <source>
        <dbReference type="ARBA" id="ARBA00072565"/>
    </source>
</evidence>
<evidence type="ECO:0000256" key="3">
    <source>
        <dbReference type="ARBA" id="ARBA00010443"/>
    </source>
</evidence>
<evidence type="ECO:0000256" key="9">
    <source>
        <dbReference type="ARBA" id="ARBA00022840"/>
    </source>
</evidence>
<evidence type="ECO:0000256" key="6">
    <source>
        <dbReference type="ARBA" id="ARBA00022619"/>
    </source>
</evidence>
<comment type="pathway">
    <text evidence="1">Cofactor biosynthesis; riboflavin biosynthesis; riboflavin from 2-hydroxy-3-oxobutyl phosphate and 5-amino-6-(D-ribitylamino)uracil: step 1/2.</text>
</comment>
<dbReference type="PROSITE" id="PS00809">
    <property type="entry name" value="ADP_GLC_PYROPHOSPH_2"/>
    <property type="match status" value="1"/>
</dbReference>
<dbReference type="Proteomes" id="UP000657918">
    <property type="component" value="Unassembled WGS sequence"/>
</dbReference>
<dbReference type="GO" id="GO:0005978">
    <property type="term" value="P:glycogen biosynthetic process"/>
    <property type="evidence" value="ECO:0007669"/>
    <property type="project" value="InterPro"/>
</dbReference>
<dbReference type="FunFam" id="3.40.50.960:FF:000001">
    <property type="entry name" value="6,7-dimethyl-8-ribityllumazine synthase"/>
    <property type="match status" value="1"/>
</dbReference>
<dbReference type="PANTHER" id="PTHR43523">
    <property type="entry name" value="GLUCOSE-1-PHOSPHATE ADENYLYLTRANSFERASE-RELATED"/>
    <property type="match status" value="1"/>
</dbReference>
<evidence type="ECO:0000256" key="1">
    <source>
        <dbReference type="ARBA" id="ARBA00004917"/>
    </source>
</evidence>
<protein>
    <recommendedName>
        <fullName evidence="12">6,7-dimethyl-8-ribityllumazine synthase, chloroplastic</fullName>
        <ecNumber evidence="5">2.5.1.78</ecNumber>
    </recommendedName>
</protein>
<dbReference type="OrthoDB" id="2965at2759"/>
<dbReference type="InterPro" id="IPR011831">
    <property type="entry name" value="ADP-Glc_PPase"/>
</dbReference>
<keyword evidence="8" id="KW-0547">Nucleotide-binding</keyword>
<dbReference type="InterPro" id="IPR029044">
    <property type="entry name" value="Nucleotide-diphossugar_trans"/>
</dbReference>
<reference evidence="14 15" key="1">
    <citation type="submission" date="2020-10" db="EMBL/GenBank/DDBJ databases">
        <title>Plant Genome Project.</title>
        <authorList>
            <person name="Zhang R.-G."/>
        </authorList>
    </citation>
    <scope>NUCLEOTIDE SEQUENCE [LARGE SCALE GENOMIC DNA]</scope>
    <source>
        <strain evidence="14">FAFU-HL-1</strain>
        <tissue evidence="14">Leaf</tissue>
    </source>
</reference>
<dbReference type="InterPro" id="IPR034964">
    <property type="entry name" value="LS"/>
</dbReference>
<dbReference type="Gene3D" id="3.90.550.10">
    <property type="entry name" value="Spore Coat Polysaccharide Biosynthesis Protein SpsA, Chain A"/>
    <property type="match status" value="1"/>
</dbReference>
<evidence type="ECO:0000256" key="2">
    <source>
        <dbReference type="ARBA" id="ARBA00007424"/>
    </source>
</evidence>
<evidence type="ECO:0000256" key="10">
    <source>
        <dbReference type="ARBA" id="ARBA00048785"/>
    </source>
</evidence>
<comment type="caution">
    <text evidence="14">The sequence shown here is derived from an EMBL/GenBank/DDBJ whole genome shotgun (WGS) entry which is preliminary data.</text>
</comment>
<gene>
    <name evidence="14" type="ORF">SADUNF_Sadunf17G0004800</name>
</gene>
<dbReference type="SUPFAM" id="SSF52121">
    <property type="entry name" value="Lumazine synthase"/>
    <property type="match status" value="1"/>
</dbReference>
<evidence type="ECO:0000313" key="14">
    <source>
        <dbReference type="EMBL" id="KAF9663114.1"/>
    </source>
</evidence>
<evidence type="ECO:0000256" key="8">
    <source>
        <dbReference type="ARBA" id="ARBA00022741"/>
    </source>
</evidence>
<accession>A0A835J6U9</accession>
<dbReference type="EC" id="2.5.1.78" evidence="5"/>
<comment type="subunit">
    <text evidence="11">Oligomer forming an icosahedral capsid.</text>
</comment>
<proteinExistence type="inferred from homology"/>
<evidence type="ECO:0000256" key="5">
    <source>
        <dbReference type="ARBA" id="ARBA00012664"/>
    </source>
</evidence>
<comment type="similarity">
    <text evidence="2">Belongs to the DMRL synthase family.</text>
</comment>
<dbReference type="InterPro" id="IPR005836">
    <property type="entry name" value="ADP_Glu_pyroP_CS"/>
</dbReference>
<dbReference type="NCBIfam" id="TIGR00114">
    <property type="entry name" value="lumazine-synth"/>
    <property type="match status" value="1"/>
</dbReference>
<keyword evidence="9" id="KW-0067">ATP-binding</keyword>